<dbReference type="InterPro" id="IPR036388">
    <property type="entry name" value="WH-like_DNA-bd_sf"/>
</dbReference>
<gene>
    <name evidence="7" type="ORF">LSAA_7394</name>
</gene>
<dbReference type="OrthoDB" id="613763at2759"/>
<dbReference type="InterPro" id="IPR007832">
    <property type="entry name" value="RNA_pol_Rpc34"/>
</dbReference>
<comment type="subcellular location">
    <subcellularLocation>
        <location evidence="1">Nucleus</location>
    </subcellularLocation>
</comment>
<dbReference type="InterPro" id="IPR016049">
    <property type="entry name" value="RNA_pol_Rpc34-like"/>
</dbReference>
<evidence type="ECO:0000313" key="7">
    <source>
        <dbReference type="EMBL" id="CAF2884821.1"/>
    </source>
</evidence>
<dbReference type="AlphaFoldDB" id="A0A7R8H6A8"/>
<reference evidence="7" key="1">
    <citation type="submission" date="2021-02" db="EMBL/GenBank/DDBJ databases">
        <authorList>
            <person name="Bekaert M."/>
        </authorList>
    </citation>
    <scope>NUCLEOTIDE SEQUENCE</scope>
    <source>
        <strain evidence="7">IoA-00</strain>
    </source>
</reference>
<dbReference type="GO" id="GO:0005666">
    <property type="term" value="C:RNA polymerase III complex"/>
    <property type="evidence" value="ECO:0007669"/>
    <property type="project" value="InterPro"/>
</dbReference>
<protein>
    <submittedName>
        <fullName evidence="7">RPC6</fullName>
    </submittedName>
</protein>
<organism evidence="7 8">
    <name type="scientific">Lepeophtheirus salmonis</name>
    <name type="common">Salmon louse</name>
    <name type="synonym">Caligus salmonis</name>
    <dbReference type="NCBI Taxonomy" id="72036"/>
    <lineage>
        <taxon>Eukaryota</taxon>
        <taxon>Metazoa</taxon>
        <taxon>Ecdysozoa</taxon>
        <taxon>Arthropoda</taxon>
        <taxon>Crustacea</taxon>
        <taxon>Multicrustacea</taxon>
        <taxon>Hexanauplia</taxon>
        <taxon>Copepoda</taxon>
        <taxon>Siphonostomatoida</taxon>
        <taxon>Caligidae</taxon>
        <taxon>Lepeophtheirus</taxon>
    </lineage>
</organism>
<dbReference type="Gene3D" id="1.10.10.10">
    <property type="entry name" value="Winged helix-like DNA-binding domain superfamily/Winged helix DNA-binding domain"/>
    <property type="match status" value="2"/>
</dbReference>
<evidence type="ECO:0000256" key="5">
    <source>
        <dbReference type="ARBA" id="ARBA00023242"/>
    </source>
</evidence>
<evidence type="ECO:0000256" key="4">
    <source>
        <dbReference type="ARBA" id="ARBA00023163"/>
    </source>
</evidence>
<dbReference type="GO" id="GO:0006383">
    <property type="term" value="P:transcription by RNA polymerase III"/>
    <property type="evidence" value="ECO:0007669"/>
    <property type="project" value="InterPro"/>
</dbReference>
<keyword evidence="4" id="KW-0804">Transcription</keyword>
<dbReference type="EMBL" id="HG994582">
    <property type="protein sequence ID" value="CAF2884821.1"/>
    <property type="molecule type" value="Genomic_DNA"/>
</dbReference>
<comment type="similarity">
    <text evidence="2">Belongs to the eukaryotic RPC34/RPC39 RNA polymerase subunit family.</text>
</comment>
<proteinExistence type="inferred from homology"/>
<accession>A0A7R8H6A8</accession>
<evidence type="ECO:0000256" key="1">
    <source>
        <dbReference type="ARBA" id="ARBA00004123"/>
    </source>
</evidence>
<dbReference type="InterPro" id="IPR036390">
    <property type="entry name" value="WH_DNA-bd_sf"/>
</dbReference>
<keyword evidence="3" id="KW-0240">DNA-directed RNA polymerase</keyword>
<dbReference type="Pfam" id="PF05158">
    <property type="entry name" value="RNA_pol_Rpc34"/>
    <property type="match status" value="1"/>
</dbReference>
<name>A0A7R8H6A8_LEPSM</name>
<evidence type="ECO:0000313" key="8">
    <source>
        <dbReference type="Proteomes" id="UP000675881"/>
    </source>
</evidence>
<dbReference type="GO" id="GO:0005737">
    <property type="term" value="C:cytoplasm"/>
    <property type="evidence" value="ECO:0007669"/>
    <property type="project" value="UniProtKB-ARBA"/>
</dbReference>
<dbReference type="FunFam" id="1.10.10.10:FF:000116">
    <property type="entry name" value="DNA-directed RNA polymerase III subunit RPC6"/>
    <property type="match status" value="1"/>
</dbReference>
<keyword evidence="5" id="KW-0539">Nucleus</keyword>
<evidence type="ECO:0000256" key="2">
    <source>
        <dbReference type="ARBA" id="ARBA00011038"/>
    </source>
</evidence>
<dbReference type="FunFam" id="1.10.10.10:FF:000237">
    <property type="entry name" value="DNA-directed RNA polymerase III subunit RPC6"/>
    <property type="match status" value="1"/>
</dbReference>
<sequence length="244" mass="27269">MNHMGCERTAEVRDRILALTKSKGNEGISDKALQSLVPEIPNGDRAKAINDLLSSGKVQLFQSSQASVKGGDAEEKIVFSIIQESGNKGTWIRDIRLKSNLIQTTLNKVLKSLETKKLIKAIKSVNATKKKVYMLYDLDPDVSVTGGAWYSNQDFETEFVEILNQQCFRYLYTKLEKSKDCPSGPVAGKHASCASSDDLLKYISELGISKISLKLNDIEMILDTLIYDGKNRKRCEKIRNQDSK</sequence>
<dbReference type="SUPFAM" id="SSF46785">
    <property type="entry name" value="Winged helix' DNA-binding domain"/>
    <property type="match status" value="2"/>
</dbReference>
<comment type="function">
    <text evidence="6">DNA-dependent RNA polymerase catalyzes the transcription of DNA into RNA using the four ribonucleoside triphosphates as substrates. Specific peripheric component of RNA polymerase III which synthesizes small RNAs, such as 5S rRNA and tRNAs.</text>
</comment>
<keyword evidence="8" id="KW-1185">Reference proteome</keyword>
<dbReference type="GO" id="GO:0005654">
    <property type="term" value="C:nucleoplasm"/>
    <property type="evidence" value="ECO:0007669"/>
    <property type="project" value="UniProtKB-ARBA"/>
</dbReference>
<evidence type="ECO:0000256" key="3">
    <source>
        <dbReference type="ARBA" id="ARBA00022478"/>
    </source>
</evidence>
<dbReference type="Proteomes" id="UP000675881">
    <property type="component" value="Chromosome 3"/>
</dbReference>
<dbReference type="PANTHER" id="PTHR12780">
    <property type="entry name" value="RNA POLYMERASE III DNA DIRECTED , 39KD SUBUNIT-RELATED"/>
    <property type="match status" value="1"/>
</dbReference>
<evidence type="ECO:0000256" key="6">
    <source>
        <dbReference type="ARBA" id="ARBA00055148"/>
    </source>
</evidence>